<dbReference type="Proteomes" id="UP000232323">
    <property type="component" value="Unassembled WGS sequence"/>
</dbReference>
<dbReference type="InterPro" id="IPR018260">
    <property type="entry name" value="Ribosomal_uL22_CS"/>
</dbReference>
<dbReference type="NCBIfam" id="NF003260">
    <property type="entry name" value="PRK04223.1"/>
    <property type="match status" value="1"/>
</dbReference>
<dbReference type="STRING" id="1157962.A0A250WS59"/>
<reference evidence="5 6" key="1">
    <citation type="submission" date="2017-08" db="EMBL/GenBank/DDBJ databases">
        <title>Acidophilic green algal genome provides insights into adaptation to an acidic environment.</title>
        <authorList>
            <person name="Hirooka S."/>
            <person name="Hirose Y."/>
            <person name="Kanesaki Y."/>
            <person name="Higuchi S."/>
            <person name="Fujiwara T."/>
            <person name="Onuma R."/>
            <person name="Era A."/>
            <person name="Ohbayashi R."/>
            <person name="Uzuka A."/>
            <person name="Nozaki H."/>
            <person name="Yoshikawa H."/>
            <person name="Miyagishima S.Y."/>
        </authorList>
    </citation>
    <scope>NUCLEOTIDE SEQUENCE [LARGE SCALE GENOMIC DNA]</scope>
    <source>
        <strain evidence="5 6">NIES-2499</strain>
    </source>
</reference>
<evidence type="ECO:0000313" key="6">
    <source>
        <dbReference type="Proteomes" id="UP000232323"/>
    </source>
</evidence>
<comment type="similarity">
    <text evidence="1 4">Belongs to the universal ribosomal protein uL22 family.</text>
</comment>
<organism evidence="5 6">
    <name type="scientific">Chlamydomonas eustigma</name>
    <dbReference type="NCBI Taxonomy" id="1157962"/>
    <lineage>
        <taxon>Eukaryota</taxon>
        <taxon>Viridiplantae</taxon>
        <taxon>Chlorophyta</taxon>
        <taxon>core chlorophytes</taxon>
        <taxon>Chlorophyceae</taxon>
        <taxon>CS clade</taxon>
        <taxon>Chlamydomonadales</taxon>
        <taxon>Chlamydomonadaceae</taxon>
        <taxon>Chlamydomonas</taxon>
    </lineage>
</organism>
<dbReference type="CDD" id="cd00336">
    <property type="entry name" value="Ribosomal_L22"/>
    <property type="match status" value="1"/>
</dbReference>
<dbReference type="Pfam" id="PF00237">
    <property type="entry name" value="Ribosomal_L22"/>
    <property type="match status" value="1"/>
</dbReference>
<gene>
    <name evidence="5" type="ORF">CEUSTIGMA_g1082.t1</name>
</gene>
<keyword evidence="3 4" id="KW-0687">Ribonucleoprotein</keyword>
<proteinExistence type="inferred from homology"/>
<evidence type="ECO:0000256" key="1">
    <source>
        <dbReference type="ARBA" id="ARBA00009451"/>
    </source>
</evidence>
<dbReference type="GO" id="GO:0002181">
    <property type="term" value="P:cytoplasmic translation"/>
    <property type="evidence" value="ECO:0007669"/>
    <property type="project" value="TreeGrafter"/>
</dbReference>
<dbReference type="PANTHER" id="PTHR11593:SF10">
    <property type="entry name" value="60S RIBOSOMAL PROTEIN L17"/>
    <property type="match status" value="1"/>
</dbReference>
<dbReference type="PANTHER" id="PTHR11593">
    <property type="entry name" value="60S RIBOSOMAL PROTEIN L17"/>
    <property type="match status" value="1"/>
</dbReference>
<dbReference type="InterPro" id="IPR036394">
    <property type="entry name" value="Ribosomal_uL22_sf"/>
</dbReference>
<dbReference type="InterPro" id="IPR057265">
    <property type="entry name" value="Ribosomal_uL22_arc-type"/>
</dbReference>
<comment type="caution">
    <text evidence="5">The sequence shown here is derived from an EMBL/GenBank/DDBJ whole genome shotgun (WGS) entry which is preliminary data.</text>
</comment>
<dbReference type="InterPro" id="IPR001063">
    <property type="entry name" value="Ribosomal_uL22"/>
</dbReference>
<evidence type="ECO:0000256" key="3">
    <source>
        <dbReference type="ARBA" id="ARBA00023274"/>
    </source>
</evidence>
<dbReference type="HAMAP" id="MF_01331_A">
    <property type="entry name" value="Ribosomal_uL22_A"/>
    <property type="match status" value="1"/>
</dbReference>
<keyword evidence="2 4" id="KW-0689">Ribosomal protein</keyword>
<accession>A0A250WS59</accession>
<keyword evidence="6" id="KW-1185">Reference proteome</keyword>
<dbReference type="NCBIfam" id="TIGR01038">
    <property type="entry name" value="uL22_arch_euk"/>
    <property type="match status" value="1"/>
</dbReference>
<dbReference type="GO" id="GO:0003735">
    <property type="term" value="F:structural constituent of ribosome"/>
    <property type="evidence" value="ECO:0007669"/>
    <property type="project" value="InterPro"/>
</dbReference>
<dbReference type="GO" id="GO:0022625">
    <property type="term" value="C:cytosolic large ribosomal subunit"/>
    <property type="evidence" value="ECO:0007669"/>
    <property type="project" value="TreeGrafter"/>
</dbReference>
<dbReference type="Gene3D" id="3.90.470.10">
    <property type="entry name" value="Ribosomal protein L22/L17"/>
    <property type="match status" value="1"/>
</dbReference>
<dbReference type="AlphaFoldDB" id="A0A250WS59"/>
<dbReference type="EMBL" id="BEGY01000004">
    <property type="protein sequence ID" value="GAX73631.1"/>
    <property type="molecule type" value="Genomic_DNA"/>
</dbReference>
<sequence>MVKYAHEPENGTKSAKARGSDLRVHFKNTREAAFAVKGMELIKAKRYLEDVLGFKRCVPFRRYNGAVGRTSQAANEGHAMGQGRWPVKSAEFILGLLKNAESNAEVKGLDVDNLVISHIQVNKAMRQRRRTYRAHGRVNPYMSSPCHIELTVSEKDTGVKAEQDNKVRKLSKKDLAKKLRSGAISKSA</sequence>
<evidence type="ECO:0000256" key="2">
    <source>
        <dbReference type="ARBA" id="ARBA00022980"/>
    </source>
</evidence>
<dbReference type="PROSITE" id="PS00464">
    <property type="entry name" value="RIBOSOMAL_L22"/>
    <property type="match status" value="1"/>
</dbReference>
<dbReference type="InterPro" id="IPR005721">
    <property type="entry name" value="Ribosomal_uL22_euk/arc"/>
</dbReference>
<name>A0A250WS59_9CHLO</name>
<dbReference type="SUPFAM" id="SSF54843">
    <property type="entry name" value="Ribosomal protein L22"/>
    <property type="match status" value="1"/>
</dbReference>
<evidence type="ECO:0000256" key="4">
    <source>
        <dbReference type="RuleBase" id="RU004005"/>
    </source>
</evidence>
<protein>
    <recommendedName>
        <fullName evidence="7">Ribosomal protein L22</fullName>
    </recommendedName>
</protein>
<evidence type="ECO:0008006" key="7">
    <source>
        <dbReference type="Google" id="ProtNLM"/>
    </source>
</evidence>
<dbReference type="OrthoDB" id="10254664at2759"/>
<evidence type="ECO:0000313" key="5">
    <source>
        <dbReference type="EMBL" id="GAX73631.1"/>
    </source>
</evidence>